<name>A0A1C3VLJ6_9BRAD</name>
<dbReference type="Proteomes" id="UP000183174">
    <property type="component" value="Unassembled WGS sequence"/>
</dbReference>
<dbReference type="EMBL" id="FMAE01000004">
    <property type="protein sequence ID" value="SCB28364.1"/>
    <property type="molecule type" value="Genomic_DNA"/>
</dbReference>
<protein>
    <submittedName>
        <fullName evidence="2">Uncharacterized protein</fullName>
    </submittedName>
</protein>
<sequence>MGSGSFGGGSGSFGGGGSGGGGGRGGGSGGGGGGGSGGVGGGKGDSAYERILKLNKLTSAVNANPEMAKVSKQIYEMLQDRTRAAFMRAMLSDPMLSASYQGLLSIEADLSDGAALSAAVQKLGVTAEGTLADLADVICHVGQSPDTDERVERIVRRAVTDVLMRTVSNGHDLYYETQIRNLGAKFNAQPLANTAGFFLGGLIANAVRGDLLKLSAEARAVIGDASNQIAVSWTDKFSDRSRRKGVSFREIMQTIADDFSVYTGGGK</sequence>
<accession>A0A1C3VLJ6</accession>
<proteinExistence type="predicted"/>
<evidence type="ECO:0000313" key="3">
    <source>
        <dbReference type="Proteomes" id="UP000183174"/>
    </source>
</evidence>
<organism evidence="2 3">
    <name type="scientific">Bradyrhizobium yuanmingense</name>
    <dbReference type="NCBI Taxonomy" id="108015"/>
    <lineage>
        <taxon>Bacteria</taxon>
        <taxon>Pseudomonadati</taxon>
        <taxon>Pseudomonadota</taxon>
        <taxon>Alphaproteobacteria</taxon>
        <taxon>Hyphomicrobiales</taxon>
        <taxon>Nitrobacteraceae</taxon>
        <taxon>Bradyrhizobium</taxon>
    </lineage>
</organism>
<evidence type="ECO:0000256" key="1">
    <source>
        <dbReference type="SAM" id="MobiDB-lite"/>
    </source>
</evidence>
<feature type="region of interest" description="Disordered" evidence="1">
    <location>
        <begin position="1"/>
        <end position="41"/>
    </location>
</feature>
<evidence type="ECO:0000313" key="2">
    <source>
        <dbReference type="EMBL" id="SCB28364.1"/>
    </source>
</evidence>
<dbReference type="AlphaFoldDB" id="A0A1C3VLJ6"/>
<reference evidence="2 3" key="1">
    <citation type="submission" date="2016-08" db="EMBL/GenBank/DDBJ databases">
        <authorList>
            <person name="Seilhamer J.J."/>
        </authorList>
    </citation>
    <scope>NUCLEOTIDE SEQUENCE [LARGE SCALE GENOMIC DNA]</scope>
    <source>
        <strain evidence="2 3">CCBAU 10071</strain>
    </source>
</reference>
<gene>
    <name evidence="2" type="ORF">GA0061099_1004146</name>
</gene>